<name>A0A239C7X3_9FLAO</name>
<accession>A0A239C7X3</accession>
<evidence type="ECO:0000313" key="2">
    <source>
        <dbReference type="Proteomes" id="UP000198379"/>
    </source>
</evidence>
<dbReference type="Proteomes" id="UP000198379">
    <property type="component" value="Unassembled WGS sequence"/>
</dbReference>
<keyword evidence="2" id="KW-1185">Reference proteome</keyword>
<dbReference type="EMBL" id="FZNY01000007">
    <property type="protein sequence ID" value="SNS15721.1"/>
    <property type="molecule type" value="Genomic_DNA"/>
</dbReference>
<sequence>MLENQHISIPKKVETQDDLDFQFLRRTGINYIEQLGSGLWTDFNSHDSGITILEVLSYAITDLGMRMDLDTADILASNEADKGIQNQFIKASEILPAKPLTQIDYRKLILDIGDSSMGEKLVKNCWIMPREQTLFVDCKTGDIAFDSTDLQTSNPQSFNVKGLYDVLIDYNDEIDDCGRSTVLSETLNRFHDNRNLCEDLIEIKEVPTQNIAVCTRIEVENNADEEWVHANVLKVINNYLAPDINFYSLSQLLEEGYTTDTIFEGPLLDNGFIKTEELQNSELRREIRVSDLIKEIMSVDGVKVINEISINNCDGKINVDDWVICVDYGKKPVLCDLSSFSYSKGTLPLNINDAQVKAFQEQIREEEALARENARLNKELEIPLGTAFDIENHTTILNDLPDTYGVGEAGIISKSTPEREALAKQLKGYLLFFDKMLASYFQHLGKVKELLSVNGSLKRTYFTQAIKGVKGFDELVNDYETSDDTQLTDTLYKALDNSVERRNQILDHLISRFSEQFNEYTFLMKALYGRASDEIILNNKEVFLQDYKDISAERGLGYNYYMQPDSELWDTSNISGAQKRIARLLGIQNYDRRHLSDSPVVINSTTDTDGNTTYTWKVKNANGNIALSSVNTKVLEYAALQEMYEAVFLSIQIDMEDLETIFEGPLAEGDYVGNLKICVSGGGKYYFKVVKRATADDAEEIIANHNNYYDTQSELKDVIRTLINYFKFEFSEEGIFLVEHLLLKPRTALDYELLGIGCMDVDSSFIVASDIKTQAEEGSEEFMTSCEEDCEKDVFDPYSYRVSIVLPGYTFRFSNPDFRKYAETVIRQELPAHVLAKICWVGDRQDGTEAANDLYDFEKVYKKYLIDKSGEDLVSLAESTRDLITAMNNLNNIYPPGRLLDCDQDDSDDLNGKIILGQSNI</sequence>
<protein>
    <submittedName>
        <fullName evidence="1">Uncharacterized protein</fullName>
    </submittedName>
</protein>
<organism evidence="1 2">
    <name type="scientific">Dokdonia pacifica</name>
    <dbReference type="NCBI Taxonomy" id="1627892"/>
    <lineage>
        <taxon>Bacteria</taxon>
        <taxon>Pseudomonadati</taxon>
        <taxon>Bacteroidota</taxon>
        <taxon>Flavobacteriia</taxon>
        <taxon>Flavobacteriales</taxon>
        <taxon>Flavobacteriaceae</taxon>
        <taxon>Dokdonia</taxon>
    </lineage>
</organism>
<gene>
    <name evidence="1" type="ORF">SAMN06265376_107151</name>
</gene>
<reference evidence="1 2" key="1">
    <citation type="submission" date="2017-06" db="EMBL/GenBank/DDBJ databases">
        <authorList>
            <person name="Kim H.J."/>
            <person name="Triplett B.A."/>
        </authorList>
    </citation>
    <scope>NUCLEOTIDE SEQUENCE [LARGE SCALE GENOMIC DNA]</scope>
    <source>
        <strain evidence="1 2">DSM 25597</strain>
    </source>
</reference>
<dbReference type="RefSeq" id="WP_089373150.1">
    <property type="nucleotide sequence ID" value="NZ_BMEP01000004.1"/>
</dbReference>
<dbReference type="AlphaFoldDB" id="A0A239C7X3"/>
<dbReference type="OrthoDB" id="8263000at2"/>
<evidence type="ECO:0000313" key="1">
    <source>
        <dbReference type="EMBL" id="SNS15721.1"/>
    </source>
</evidence>
<proteinExistence type="predicted"/>